<keyword evidence="1" id="KW-0812">Transmembrane</keyword>
<dbReference type="Pfam" id="PF22570">
    <property type="entry name" value="LiaF-TM"/>
    <property type="match status" value="1"/>
</dbReference>
<comment type="caution">
    <text evidence="4">The sequence shown here is derived from an EMBL/GenBank/DDBJ whole genome shotgun (WGS) entry which is preliminary data.</text>
</comment>
<evidence type="ECO:0000259" key="3">
    <source>
        <dbReference type="Pfam" id="PF22746"/>
    </source>
</evidence>
<dbReference type="Proteomes" id="UP000053467">
    <property type="component" value="Unassembled WGS sequence"/>
</dbReference>
<dbReference type="AlphaFoldDB" id="A0A124G0F9"/>
<feature type="transmembrane region" description="Helical" evidence="1">
    <location>
        <begin position="7"/>
        <end position="27"/>
    </location>
</feature>
<organism evidence="4 5">
    <name type="scientific">candidate division TA06 bacterium 34_109</name>
    <dbReference type="NCBI Taxonomy" id="1635277"/>
    <lineage>
        <taxon>Bacteria</taxon>
        <taxon>Bacteria division TA06</taxon>
    </lineage>
</organism>
<evidence type="ECO:0000313" key="5">
    <source>
        <dbReference type="Proteomes" id="UP000053467"/>
    </source>
</evidence>
<feature type="domain" description="YvlB/LiaX N-terminal" evidence="3">
    <location>
        <begin position="63"/>
        <end position="83"/>
    </location>
</feature>
<gene>
    <name evidence="4" type="ORF">XE03_0753</name>
</gene>
<accession>A0A124G0F9</accession>
<name>A0A124G0F9_UNCT6</name>
<sequence>MRFSKFGFILIVVGVFLLLSTYNLFFFTFSRDWPWILIIVGLLNMISFKKKRSVVNVKISSSKRKKILEDLKDGKISVEEALEEFEEE</sequence>
<feature type="transmembrane region" description="Helical" evidence="1">
    <location>
        <begin position="33"/>
        <end position="48"/>
    </location>
</feature>
<protein>
    <submittedName>
        <fullName evidence="4">Uncharacterized protein</fullName>
    </submittedName>
</protein>
<feature type="domain" description="LiaF transmembrane" evidence="2">
    <location>
        <begin position="6"/>
        <end position="52"/>
    </location>
</feature>
<dbReference type="EMBL" id="LGGX01000005">
    <property type="protein sequence ID" value="KUK87355.1"/>
    <property type="molecule type" value="Genomic_DNA"/>
</dbReference>
<evidence type="ECO:0000256" key="1">
    <source>
        <dbReference type="SAM" id="Phobius"/>
    </source>
</evidence>
<dbReference type="Pfam" id="PF22746">
    <property type="entry name" value="SHOCT-like_DUF2089-C"/>
    <property type="match status" value="1"/>
</dbReference>
<reference evidence="5" key="1">
    <citation type="journal article" date="2015" name="MBio">
        <title>Genome-Resolved Metagenomic Analysis Reveals Roles for Candidate Phyla and Other Microbial Community Members in Biogeochemical Transformations in Oil Reservoirs.</title>
        <authorList>
            <person name="Hu P."/>
            <person name="Tom L."/>
            <person name="Singh A."/>
            <person name="Thomas B.C."/>
            <person name="Baker B.J."/>
            <person name="Piceno Y.M."/>
            <person name="Andersen G.L."/>
            <person name="Banfield J.F."/>
        </authorList>
    </citation>
    <scope>NUCLEOTIDE SEQUENCE [LARGE SCALE GENOMIC DNA]</scope>
</reference>
<proteinExistence type="predicted"/>
<evidence type="ECO:0000259" key="2">
    <source>
        <dbReference type="Pfam" id="PF22570"/>
    </source>
</evidence>
<dbReference type="InterPro" id="IPR054331">
    <property type="entry name" value="LiaF_TM"/>
</dbReference>
<evidence type="ECO:0000313" key="4">
    <source>
        <dbReference type="EMBL" id="KUK87355.1"/>
    </source>
</evidence>
<dbReference type="InterPro" id="IPR053959">
    <property type="entry name" value="YvlB/LiaX_N"/>
</dbReference>
<keyword evidence="1" id="KW-0472">Membrane</keyword>
<keyword evidence="1" id="KW-1133">Transmembrane helix</keyword>